<dbReference type="GO" id="GO:0044781">
    <property type="term" value="P:bacterial-type flagellum organization"/>
    <property type="evidence" value="ECO:0007669"/>
    <property type="project" value="UniProtKB-KW"/>
</dbReference>
<dbReference type="Pfam" id="PF04316">
    <property type="entry name" value="FlgM"/>
    <property type="match status" value="1"/>
</dbReference>
<evidence type="ECO:0000313" key="10">
    <source>
        <dbReference type="Proteomes" id="UP000275076"/>
    </source>
</evidence>
<keyword evidence="9" id="KW-0282">Flagellum</keyword>
<sequence length="88" mass="10214">MNINPLGPVNNPYQKQAESQRHAKSETPQQEQDKLEISNQAKQMQQDNDIEQSRQEKIDALKAKVESGEYKMDSQETAQKFTDFWMGK</sequence>
<proteinExistence type="inferred from homology"/>
<dbReference type="InterPro" id="IPR031316">
    <property type="entry name" value="FlgM_C"/>
</dbReference>
<feature type="region of interest" description="Disordered" evidence="7">
    <location>
        <begin position="1"/>
        <end position="52"/>
    </location>
</feature>
<evidence type="ECO:0000256" key="4">
    <source>
        <dbReference type="ARBA" id="ARBA00022795"/>
    </source>
</evidence>
<keyword evidence="9" id="KW-0966">Cell projection</keyword>
<dbReference type="NCBIfam" id="TIGR03824">
    <property type="entry name" value="FlgM_jcvi"/>
    <property type="match status" value="1"/>
</dbReference>
<keyword evidence="10" id="KW-1185">Reference proteome</keyword>
<dbReference type="AlphaFoldDB" id="A0A3R9PC12"/>
<evidence type="ECO:0000313" key="9">
    <source>
        <dbReference type="EMBL" id="RSL35128.1"/>
    </source>
</evidence>
<gene>
    <name evidence="9" type="primary">flgM</name>
    <name evidence="9" type="ORF">D7Z54_00710</name>
</gene>
<organism evidence="9 10">
    <name type="scientific">Salibacterium salarium</name>
    <dbReference type="NCBI Taxonomy" id="284579"/>
    <lineage>
        <taxon>Bacteria</taxon>
        <taxon>Bacillati</taxon>
        <taxon>Bacillota</taxon>
        <taxon>Bacilli</taxon>
        <taxon>Bacillales</taxon>
        <taxon>Bacillaceae</taxon>
    </lineage>
</organism>
<feature type="domain" description="Anti-sigma-28 factor FlgM C-terminal" evidence="8">
    <location>
        <begin position="33"/>
        <end position="81"/>
    </location>
</feature>
<comment type="similarity">
    <text evidence="1">Belongs to the FlgM family.</text>
</comment>
<evidence type="ECO:0000259" key="8">
    <source>
        <dbReference type="Pfam" id="PF04316"/>
    </source>
</evidence>
<keyword evidence="4" id="KW-1005">Bacterial flagellum biogenesis</keyword>
<evidence type="ECO:0000256" key="7">
    <source>
        <dbReference type="SAM" id="MobiDB-lite"/>
    </source>
</evidence>
<protein>
    <recommendedName>
        <fullName evidence="2">Negative regulator of flagellin synthesis</fullName>
    </recommendedName>
</protein>
<keyword evidence="9" id="KW-0969">Cilium</keyword>
<reference evidence="9 10" key="1">
    <citation type="submission" date="2018-10" db="EMBL/GenBank/DDBJ databases">
        <title>Draft genome sequence of Bacillus salarius IM0101, isolated from a hypersaline soil in Inner Mongolia, China.</title>
        <authorList>
            <person name="Yamprayoonswat W."/>
            <person name="Boonvisut S."/>
            <person name="Jumpathong W."/>
            <person name="Sittihan S."/>
            <person name="Ruangsuj P."/>
            <person name="Wanthongcharoen S."/>
            <person name="Thongpramul N."/>
            <person name="Pimmason S."/>
            <person name="Yu B."/>
            <person name="Yasawong M."/>
        </authorList>
    </citation>
    <scope>NUCLEOTIDE SEQUENCE [LARGE SCALE GENOMIC DNA]</scope>
    <source>
        <strain evidence="9 10">IM0101</strain>
    </source>
</reference>
<dbReference type="EMBL" id="RBVX01000001">
    <property type="protein sequence ID" value="RSL35128.1"/>
    <property type="molecule type" value="Genomic_DNA"/>
</dbReference>
<dbReference type="SUPFAM" id="SSF101498">
    <property type="entry name" value="Anti-sigma factor FlgM"/>
    <property type="match status" value="1"/>
</dbReference>
<comment type="caution">
    <text evidence="9">The sequence shown here is derived from an EMBL/GenBank/DDBJ whole genome shotgun (WGS) entry which is preliminary data.</text>
</comment>
<feature type="compositionally biased region" description="Basic and acidic residues" evidence="7">
    <location>
        <begin position="18"/>
        <end position="36"/>
    </location>
</feature>
<dbReference type="GO" id="GO:0045892">
    <property type="term" value="P:negative regulation of DNA-templated transcription"/>
    <property type="evidence" value="ECO:0007669"/>
    <property type="project" value="InterPro"/>
</dbReference>
<evidence type="ECO:0000256" key="2">
    <source>
        <dbReference type="ARBA" id="ARBA00017823"/>
    </source>
</evidence>
<evidence type="ECO:0000256" key="6">
    <source>
        <dbReference type="ARBA" id="ARBA00023163"/>
    </source>
</evidence>
<dbReference type="Proteomes" id="UP000275076">
    <property type="component" value="Unassembled WGS sequence"/>
</dbReference>
<name>A0A3R9PC12_9BACI</name>
<evidence type="ECO:0000256" key="3">
    <source>
        <dbReference type="ARBA" id="ARBA00022491"/>
    </source>
</evidence>
<evidence type="ECO:0000256" key="1">
    <source>
        <dbReference type="ARBA" id="ARBA00005322"/>
    </source>
</evidence>
<evidence type="ECO:0000256" key="5">
    <source>
        <dbReference type="ARBA" id="ARBA00023015"/>
    </source>
</evidence>
<dbReference type="InterPro" id="IPR007412">
    <property type="entry name" value="FlgM"/>
</dbReference>
<dbReference type="InterPro" id="IPR035890">
    <property type="entry name" value="Anti-sigma-28_factor_FlgM_sf"/>
</dbReference>
<feature type="compositionally biased region" description="Polar residues" evidence="7">
    <location>
        <begin position="37"/>
        <end position="47"/>
    </location>
</feature>
<keyword evidence="5" id="KW-0805">Transcription regulation</keyword>
<keyword evidence="6" id="KW-0804">Transcription</keyword>
<keyword evidence="3" id="KW-0678">Repressor</keyword>
<dbReference type="RefSeq" id="WP_125553460.1">
    <property type="nucleotide sequence ID" value="NZ_RBVX01000001.1"/>
</dbReference>
<dbReference type="OrthoDB" id="2991036at2"/>
<accession>A0A3R9PC12</accession>